<evidence type="ECO:0000313" key="1">
    <source>
        <dbReference type="EMBL" id="KAI0045470.1"/>
    </source>
</evidence>
<dbReference type="EMBL" id="MU275951">
    <property type="protein sequence ID" value="KAI0045470.1"/>
    <property type="molecule type" value="Genomic_DNA"/>
</dbReference>
<feature type="non-terminal residue" evidence="1">
    <location>
        <position position="1"/>
    </location>
</feature>
<name>A0ACB8RN50_9AGAM</name>
<keyword evidence="2" id="KW-1185">Reference proteome</keyword>
<feature type="non-terminal residue" evidence="1">
    <location>
        <position position="121"/>
    </location>
</feature>
<organism evidence="1 2">
    <name type="scientific">Auriscalpium vulgare</name>
    <dbReference type="NCBI Taxonomy" id="40419"/>
    <lineage>
        <taxon>Eukaryota</taxon>
        <taxon>Fungi</taxon>
        <taxon>Dikarya</taxon>
        <taxon>Basidiomycota</taxon>
        <taxon>Agaricomycotina</taxon>
        <taxon>Agaricomycetes</taxon>
        <taxon>Russulales</taxon>
        <taxon>Auriscalpiaceae</taxon>
        <taxon>Auriscalpium</taxon>
    </lineage>
</organism>
<proteinExistence type="predicted"/>
<gene>
    <name evidence="1" type="ORF">FA95DRAFT_1459385</name>
</gene>
<protein>
    <submittedName>
        <fullName evidence="1">Uncharacterized protein</fullName>
    </submittedName>
</protein>
<sequence length="121" mass="13981">QVNLIVGDYFKRNARLKSVVNQALEVVKWFNHHGRALGILKDLQQSLAGKTLCLLLPVPTRWTSYYLSVRRLLELEQFIWRAANDMRDELIATVGNERKARLKAIQIVDTISTTAFWMGLR</sequence>
<accession>A0ACB8RN50</accession>
<dbReference type="Proteomes" id="UP000814033">
    <property type="component" value="Unassembled WGS sequence"/>
</dbReference>
<evidence type="ECO:0000313" key="2">
    <source>
        <dbReference type="Proteomes" id="UP000814033"/>
    </source>
</evidence>
<reference evidence="1" key="1">
    <citation type="submission" date="2021-02" db="EMBL/GenBank/DDBJ databases">
        <authorList>
            <consortium name="DOE Joint Genome Institute"/>
            <person name="Ahrendt S."/>
            <person name="Looney B.P."/>
            <person name="Miyauchi S."/>
            <person name="Morin E."/>
            <person name="Drula E."/>
            <person name="Courty P.E."/>
            <person name="Chicoki N."/>
            <person name="Fauchery L."/>
            <person name="Kohler A."/>
            <person name="Kuo A."/>
            <person name="Labutti K."/>
            <person name="Pangilinan J."/>
            <person name="Lipzen A."/>
            <person name="Riley R."/>
            <person name="Andreopoulos W."/>
            <person name="He G."/>
            <person name="Johnson J."/>
            <person name="Barry K.W."/>
            <person name="Grigoriev I.V."/>
            <person name="Nagy L."/>
            <person name="Hibbett D."/>
            <person name="Henrissat B."/>
            <person name="Matheny P.B."/>
            <person name="Labbe J."/>
            <person name="Martin F."/>
        </authorList>
    </citation>
    <scope>NUCLEOTIDE SEQUENCE</scope>
    <source>
        <strain evidence="1">FP105234-sp</strain>
    </source>
</reference>
<reference evidence="1" key="2">
    <citation type="journal article" date="2022" name="New Phytol.">
        <title>Evolutionary transition to the ectomycorrhizal habit in the genomes of a hyperdiverse lineage of mushroom-forming fungi.</title>
        <authorList>
            <person name="Looney B."/>
            <person name="Miyauchi S."/>
            <person name="Morin E."/>
            <person name="Drula E."/>
            <person name="Courty P.E."/>
            <person name="Kohler A."/>
            <person name="Kuo A."/>
            <person name="LaButti K."/>
            <person name="Pangilinan J."/>
            <person name="Lipzen A."/>
            <person name="Riley R."/>
            <person name="Andreopoulos W."/>
            <person name="He G."/>
            <person name="Johnson J."/>
            <person name="Nolan M."/>
            <person name="Tritt A."/>
            <person name="Barry K.W."/>
            <person name="Grigoriev I.V."/>
            <person name="Nagy L.G."/>
            <person name="Hibbett D."/>
            <person name="Henrissat B."/>
            <person name="Matheny P.B."/>
            <person name="Labbe J."/>
            <person name="Martin F.M."/>
        </authorList>
    </citation>
    <scope>NUCLEOTIDE SEQUENCE</scope>
    <source>
        <strain evidence="1">FP105234-sp</strain>
    </source>
</reference>
<comment type="caution">
    <text evidence="1">The sequence shown here is derived from an EMBL/GenBank/DDBJ whole genome shotgun (WGS) entry which is preliminary data.</text>
</comment>